<dbReference type="Proteomes" id="UP000298652">
    <property type="component" value="Chromosome 8"/>
</dbReference>
<accession>A0A4U6TWI6</accession>
<dbReference type="Gramene" id="TKW02127">
    <property type="protein sequence ID" value="TKW02127"/>
    <property type="gene ID" value="SEVIR_8G225007v2"/>
</dbReference>
<dbReference type="EMBL" id="CM016559">
    <property type="protein sequence ID" value="TKW02127.1"/>
    <property type="molecule type" value="Genomic_DNA"/>
</dbReference>
<protein>
    <submittedName>
        <fullName evidence="2">Uncharacterized protein</fullName>
    </submittedName>
</protein>
<evidence type="ECO:0000313" key="2">
    <source>
        <dbReference type="EMBL" id="TKW02127.1"/>
    </source>
</evidence>
<dbReference type="AlphaFoldDB" id="A0A4U6TWI6"/>
<keyword evidence="3" id="KW-1185">Reference proteome</keyword>
<name>A0A4U6TWI6_SETVI</name>
<sequence>MPGGQPELKQARSCSLGWGAPSAIACFLRESDEWSWSMLRRVGGDRRRGSGGDYGGGAGPEEMKDPAIQTRG</sequence>
<evidence type="ECO:0000256" key="1">
    <source>
        <dbReference type="SAM" id="MobiDB-lite"/>
    </source>
</evidence>
<evidence type="ECO:0000313" key="3">
    <source>
        <dbReference type="Proteomes" id="UP000298652"/>
    </source>
</evidence>
<reference evidence="2" key="1">
    <citation type="submission" date="2019-03" db="EMBL/GenBank/DDBJ databases">
        <title>WGS assembly of Setaria viridis.</title>
        <authorList>
            <person name="Huang P."/>
            <person name="Jenkins J."/>
            <person name="Grimwood J."/>
            <person name="Barry K."/>
            <person name="Healey A."/>
            <person name="Mamidi S."/>
            <person name="Sreedasyam A."/>
            <person name="Shu S."/>
            <person name="Feldman M."/>
            <person name="Wu J."/>
            <person name="Yu Y."/>
            <person name="Chen C."/>
            <person name="Johnson J."/>
            <person name="Rokhsar D."/>
            <person name="Baxter I."/>
            <person name="Schmutz J."/>
            <person name="Brutnell T."/>
            <person name="Kellogg E."/>
        </authorList>
    </citation>
    <scope>NUCLEOTIDE SEQUENCE [LARGE SCALE GENOMIC DNA]</scope>
</reference>
<gene>
    <name evidence="2" type="ORF">SEVIR_8G225007v2</name>
</gene>
<feature type="region of interest" description="Disordered" evidence="1">
    <location>
        <begin position="43"/>
        <end position="72"/>
    </location>
</feature>
<organism evidence="2 3">
    <name type="scientific">Setaria viridis</name>
    <name type="common">Green bristlegrass</name>
    <name type="synonym">Setaria italica subsp. viridis</name>
    <dbReference type="NCBI Taxonomy" id="4556"/>
    <lineage>
        <taxon>Eukaryota</taxon>
        <taxon>Viridiplantae</taxon>
        <taxon>Streptophyta</taxon>
        <taxon>Embryophyta</taxon>
        <taxon>Tracheophyta</taxon>
        <taxon>Spermatophyta</taxon>
        <taxon>Magnoliopsida</taxon>
        <taxon>Liliopsida</taxon>
        <taxon>Poales</taxon>
        <taxon>Poaceae</taxon>
        <taxon>PACMAD clade</taxon>
        <taxon>Panicoideae</taxon>
        <taxon>Panicodae</taxon>
        <taxon>Paniceae</taxon>
        <taxon>Cenchrinae</taxon>
        <taxon>Setaria</taxon>
    </lineage>
</organism>
<proteinExistence type="predicted"/>